<sequence length="289" mass="32685">MPRHVESWVFILIWCSYAALRSLLIISKSAWYNDQEITERKGEIDLSRTISLKNRVAIVTGASRGIGRSIVKSLADEGVHLALVARSLEKMKTLEQEIQTKRIKVRIFPVDIADPDVPEEVVKETIEEFGRLDFLINNAGIALSKPLIETTVEEWDRQMMVNARAPFLFSREAIPYLKKSDTPSIVNISSVVGYKGYVLQGAYTASKHALMGMTKVLAQEVHQDGIRVYVISPGGVDTDLAWNMRPDLDRSILISPQEITDLILYLLKHRGNAMIDEINVRRVTNQPWK</sequence>
<dbReference type="InterPro" id="IPR036291">
    <property type="entry name" value="NAD(P)-bd_dom_sf"/>
</dbReference>
<dbReference type="PANTHER" id="PTHR42760">
    <property type="entry name" value="SHORT-CHAIN DEHYDROGENASES/REDUCTASES FAMILY MEMBER"/>
    <property type="match status" value="1"/>
</dbReference>
<dbReference type="FunFam" id="3.40.50.720:FF:000084">
    <property type="entry name" value="Short-chain dehydrogenase reductase"/>
    <property type="match status" value="1"/>
</dbReference>
<organism evidence="4">
    <name type="scientific">Candidatus Atribacter allofermentans</name>
    <dbReference type="NCBI Taxonomy" id="1852833"/>
    <lineage>
        <taxon>Bacteria</taxon>
        <taxon>Pseudomonadati</taxon>
        <taxon>Atribacterota</taxon>
        <taxon>Atribacteria</taxon>
        <taxon>Atribacterales</taxon>
        <taxon>Atribacteraceae</taxon>
        <taxon>Atribacter</taxon>
    </lineage>
</organism>
<evidence type="ECO:0000256" key="2">
    <source>
        <dbReference type="ARBA" id="ARBA00023002"/>
    </source>
</evidence>
<dbReference type="AlphaFoldDB" id="A0A1V5SQA1"/>
<evidence type="ECO:0000256" key="1">
    <source>
        <dbReference type="ARBA" id="ARBA00006484"/>
    </source>
</evidence>
<dbReference type="Gene3D" id="3.40.50.720">
    <property type="entry name" value="NAD(P)-binding Rossmann-like Domain"/>
    <property type="match status" value="1"/>
</dbReference>
<evidence type="ECO:0000256" key="3">
    <source>
        <dbReference type="RuleBase" id="RU000363"/>
    </source>
</evidence>
<dbReference type="SUPFAM" id="SSF51735">
    <property type="entry name" value="NAD(P)-binding Rossmann-fold domains"/>
    <property type="match status" value="1"/>
</dbReference>
<protein>
    <submittedName>
        <fullName evidence="4">Putative oxidoreductase</fullName>
        <ecNumber evidence="4">1.-.-.-</ecNumber>
    </submittedName>
</protein>
<dbReference type="InterPro" id="IPR020904">
    <property type="entry name" value="Sc_DH/Rdtase_CS"/>
</dbReference>
<gene>
    <name evidence="4" type="ORF">BWY41_01455</name>
</gene>
<dbReference type="EMBL" id="MWBQ01000111">
    <property type="protein sequence ID" value="OQA56719.1"/>
    <property type="molecule type" value="Genomic_DNA"/>
</dbReference>
<keyword evidence="2 4" id="KW-0560">Oxidoreductase</keyword>
<dbReference type="PANTHER" id="PTHR42760:SF37">
    <property type="entry name" value="CLAVALDEHYDE DEHYDROGENASE"/>
    <property type="match status" value="1"/>
</dbReference>
<name>A0A1V5SQA1_9BACT</name>
<dbReference type="GO" id="GO:0016616">
    <property type="term" value="F:oxidoreductase activity, acting on the CH-OH group of donors, NAD or NADP as acceptor"/>
    <property type="evidence" value="ECO:0007669"/>
    <property type="project" value="TreeGrafter"/>
</dbReference>
<reference evidence="4" key="1">
    <citation type="submission" date="2017-02" db="EMBL/GenBank/DDBJ databases">
        <title>Delving into the versatile metabolic prowess of the omnipresent phylum Bacteroidetes.</title>
        <authorList>
            <person name="Nobu M.K."/>
            <person name="Mei R."/>
            <person name="Narihiro T."/>
            <person name="Kuroda K."/>
            <person name="Liu W.-T."/>
        </authorList>
    </citation>
    <scope>NUCLEOTIDE SEQUENCE</scope>
    <source>
        <strain evidence="4">ADurb.Bin276</strain>
    </source>
</reference>
<dbReference type="EC" id="1.-.-.-" evidence="4"/>
<proteinExistence type="inferred from homology"/>
<dbReference type="InterPro" id="IPR002347">
    <property type="entry name" value="SDR_fam"/>
</dbReference>
<dbReference type="PRINTS" id="PR00080">
    <property type="entry name" value="SDRFAMILY"/>
</dbReference>
<dbReference type="Pfam" id="PF00106">
    <property type="entry name" value="adh_short"/>
    <property type="match status" value="1"/>
</dbReference>
<comment type="caution">
    <text evidence="4">The sequence shown here is derived from an EMBL/GenBank/DDBJ whole genome shotgun (WGS) entry which is preliminary data.</text>
</comment>
<dbReference type="Proteomes" id="UP000485569">
    <property type="component" value="Unassembled WGS sequence"/>
</dbReference>
<dbReference type="CDD" id="cd05233">
    <property type="entry name" value="SDR_c"/>
    <property type="match status" value="1"/>
</dbReference>
<accession>A0A1V5SQA1</accession>
<comment type="similarity">
    <text evidence="1 3">Belongs to the short-chain dehydrogenases/reductases (SDR) family.</text>
</comment>
<evidence type="ECO:0000313" key="4">
    <source>
        <dbReference type="EMBL" id="OQA56719.1"/>
    </source>
</evidence>
<dbReference type="PRINTS" id="PR00081">
    <property type="entry name" value="GDHRDH"/>
</dbReference>
<dbReference type="PROSITE" id="PS00061">
    <property type="entry name" value="ADH_SHORT"/>
    <property type="match status" value="1"/>
</dbReference>